<feature type="region of interest" description="Disordered" evidence="3">
    <location>
        <begin position="504"/>
        <end position="526"/>
    </location>
</feature>
<dbReference type="PANTHER" id="PTHR23113">
    <property type="entry name" value="GUANINE NUCLEOTIDE EXCHANGE FACTOR"/>
    <property type="match status" value="1"/>
</dbReference>
<dbReference type="Gene3D" id="2.30.42.10">
    <property type="match status" value="1"/>
</dbReference>
<dbReference type="InterPro" id="IPR000159">
    <property type="entry name" value="RA_dom"/>
</dbReference>
<dbReference type="SMART" id="SM00228">
    <property type="entry name" value="PDZ"/>
    <property type="match status" value="1"/>
</dbReference>
<feature type="domain" description="Ras-associating" evidence="5">
    <location>
        <begin position="642"/>
        <end position="738"/>
    </location>
</feature>
<keyword evidence="8" id="KW-1185">Reference proteome</keyword>
<dbReference type="PROSITE" id="PS50009">
    <property type="entry name" value="RASGEF_CAT"/>
    <property type="match status" value="1"/>
</dbReference>
<evidence type="ECO:0000259" key="5">
    <source>
        <dbReference type="PROSITE" id="PS50200"/>
    </source>
</evidence>
<dbReference type="InterPro" id="IPR036964">
    <property type="entry name" value="RASGEF_cat_dom_sf"/>
</dbReference>
<feature type="compositionally biased region" description="Low complexity" evidence="3">
    <location>
        <begin position="1167"/>
        <end position="1178"/>
    </location>
</feature>
<dbReference type="InterPro" id="IPR000651">
    <property type="entry name" value="Ras-like_Gua-exchang_fac_N"/>
</dbReference>
<dbReference type="InterPro" id="IPR023578">
    <property type="entry name" value="Ras_GEF_dom_sf"/>
</dbReference>
<feature type="domain" description="N-terminal Ras-GEF" evidence="6">
    <location>
        <begin position="208"/>
        <end position="336"/>
    </location>
</feature>
<dbReference type="EMBL" id="JAIFTH010000194">
    <property type="protein sequence ID" value="KAG9510246.1"/>
    <property type="molecule type" value="Genomic_DNA"/>
</dbReference>
<reference evidence="7 8" key="1">
    <citation type="submission" date="2020-10" db="EMBL/GenBank/DDBJ databases">
        <authorList>
            <person name="Klimov P.B."/>
            <person name="Dyachkov S.M."/>
            <person name="Chetverikov P.E."/>
        </authorList>
    </citation>
    <scope>NUCLEOTIDE SEQUENCE [LARGE SCALE GENOMIC DNA]</scope>
    <source>
        <strain evidence="7">BMOC 18-1129-001#AD2665</strain>
        <tissue evidence="7">Entire mites</tissue>
    </source>
</reference>
<name>A0ABQ7SA46_9ACAR</name>
<dbReference type="SUPFAM" id="SSF48366">
    <property type="entry name" value="Ras GEF"/>
    <property type="match status" value="1"/>
</dbReference>
<evidence type="ECO:0000256" key="1">
    <source>
        <dbReference type="ARBA" id="ARBA00022658"/>
    </source>
</evidence>
<dbReference type="SUPFAM" id="SSF50156">
    <property type="entry name" value="PDZ domain-like"/>
    <property type="match status" value="1"/>
</dbReference>
<evidence type="ECO:0000256" key="2">
    <source>
        <dbReference type="PROSITE-ProRule" id="PRU00168"/>
    </source>
</evidence>
<feature type="domain" description="Ras-GEF" evidence="4">
    <location>
        <begin position="769"/>
        <end position="1075"/>
    </location>
</feature>
<evidence type="ECO:0000313" key="7">
    <source>
        <dbReference type="EMBL" id="KAG9510246.1"/>
    </source>
</evidence>
<dbReference type="PANTHER" id="PTHR23113:SF249">
    <property type="entry name" value="RAP GUANINE NUCLEOTIDE EXCHANGE FACTOR 6"/>
    <property type="match status" value="1"/>
</dbReference>
<dbReference type="PROSITE" id="PS50200">
    <property type="entry name" value="RA"/>
    <property type="match status" value="1"/>
</dbReference>
<feature type="compositionally biased region" description="Basic and acidic residues" evidence="3">
    <location>
        <begin position="1157"/>
        <end position="1166"/>
    </location>
</feature>
<protein>
    <submittedName>
        <fullName evidence="7">Rap guanine nucleotide exchange factor 2</fullName>
    </submittedName>
</protein>
<proteinExistence type="predicted"/>
<organism evidence="7 8">
    <name type="scientific">Fragariocoptes setiger</name>
    <dbReference type="NCBI Taxonomy" id="1670756"/>
    <lineage>
        <taxon>Eukaryota</taxon>
        <taxon>Metazoa</taxon>
        <taxon>Ecdysozoa</taxon>
        <taxon>Arthropoda</taxon>
        <taxon>Chelicerata</taxon>
        <taxon>Arachnida</taxon>
        <taxon>Acari</taxon>
        <taxon>Acariformes</taxon>
        <taxon>Trombidiformes</taxon>
        <taxon>Prostigmata</taxon>
        <taxon>Eupodina</taxon>
        <taxon>Eriophyoidea</taxon>
        <taxon>Phytoptidae</taxon>
        <taxon>Fragariocoptes</taxon>
    </lineage>
</organism>
<evidence type="ECO:0000259" key="4">
    <source>
        <dbReference type="PROSITE" id="PS50009"/>
    </source>
</evidence>
<accession>A0ABQ7SA46</accession>
<comment type="caution">
    <text evidence="7">The sequence shown here is derived from an EMBL/GenBank/DDBJ whole genome shotgun (WGS) entry which is preliminary data.</text>
</comment>
<dbReference type="InterPro" id="IPR036034">
    <property type="entry name" value="PDZ_sf"/>
</dbReference>
<dbReference type="Gene3D" id="1.20.870.10">
    <property type="entry name" value="Son of sevenless (SoS) protein Chain: S domain 1"/>
    <property type="match status" value="1"/>
</dbReference>
<evidence type="ECO:0000259" key="6">
    <source>
        <dbReference type="PROSITE" id="PS50212"/>
    </source>
</evidence>
<feature type="region of interest" description="Disordered" evidence="3">
    <location>
        <begin position="1147"/>
        <end position="1178"/>
    </location>
</feature>
<dbReference type="InterPro" id="IPR014710">
    <property type="entry name" value="RmlC-like_jellyroll"/>
</dbReference>
<dbReference type="InterPro" id="IPR001895">
    <property type="entry name" value="RASGEF_cat_dom"/>
</dbReference>
<keyword evidence="1 2" id="KW-0344">Guanine-nucleotide releasing factor</keyword>
<sequence>MKSQHHQYREKKKIMAILDAKNALDKEAEDRTERDIDLIYKLCSCMDGFKRFHPKVRRCLATCVILAVVDDAQKEVLGHDELLDSFCVLIHGRCIHYDSTRTQVLHYYDVGDAFGVCEPTTDPVKFDGYMRTECEKCAFLCVRQSDFYRILTDEANHIVEGEVRYRDEFDRVICVTKCLNPDAAMHTDTLFTNYTTHVPNDYSCPIPRGHVIMKATGYKLLTSLVDGFDQYDPDYMEDFLLTFRIFMRNDCDEDQRNGLPPGMSRLCDALLSWLKRPNYRDKVIRIILAWMSSYYQDFELNSTFSDIFFRNLEAKLLGFAMYDQLRLLHVTLSAKSRAREIIITRSDKNERLPFVISGGYEKGCGIFVDYNHNHDSVDCDQRNTLHYRDPSMLSSRLINDSQRLNGKLPHSNDKAQDKMRPGDQILEVNGINFRLIRRDAALKILNEATHLSITVKYNPSAFFEMRVLREGERRKSSISISSLTGIPMTAAIKLSQTCVLLDGQRNNSSTQSQPSSPLLNQAPNGGFETMIKSGVKTARQPGDAKSRFTSLINSSKHIVKQFRDVSLNSNSNNNTAQFDQMSRALHDSSDVTLHTKMKSCNHKAKSNPDLTNSKPFNSLNHNLANARTMSDEYDPNSQLVAIRVFNAANNDHRYLLVHERTTAREVVMIAVQEFNLASDSKQTNLNGVSTSSLDWALYEVSVVLDSETIKQSRLPEQMSNLAEKASLFSRFYIKNNALAANSLSKLDDRVLADDIIRECPPTVHLTNFNAKLVALELTLSDFEKFRHIEPQQFVYDTYFDSSPTKQSQREPIENEGKLLDYYGQEHFPMSTSIDTDQRSAVGPKLRAPREWLADFNEFASISNKEMFWVVCEILNERSLKRRVKIVKKFVNVAKECYKLRNFNSMLAIISGLGHNCVTRLKETFDKLPTVDKESLKKMQEFFDPSCNMSVYRTELRRNPPPAIPLFPQIKKDFFFFGNSKKNPIFSEENNRYDADEDDFGMNTIRRRNGVDNKMHASDITVLVNFETLKSLSKQVKEVTYHSSVPYASGLLAAKKDSNTKSQSNIKKKMYEEWQMRKRVRNYLKSIMSNEHGSSADIRSNSAKNYNVDCVDSGVGGSIWTDDGSMHGETVTTVITYDERELLQRSLKIEPDQVSNHQEPRVPRPDRAGSSGQVSSALSVSSVNTATSSELCETSSLSSCSSFNSPSLQSRHPQNFHFHMPRSTNPGMLKFGADSLDEVQKMKELCEGVKTTSRSTSASSVLTTLYHPPRLKSADIKSAQLHVLPPSTLGAWIPDRDTRFVTHSDS</sequence>
<evidence type="ECO:0000256" key="3">
    <source>
        <dbReference type="SAM" id="MobiDB-lite"/>
    </source>
</evidence>
<gene>
    <name evidence="7" type="primary">Rapgef2</name>
    <name evidence="7" type="ORF">GZH46_01216</name>
</gene>
<dbReference type="Gene3D" id="2.60.120.10">
    <property type="entry name" value="Jelly Rolls"/>
    <property type="match status" value="1"/>
</dbReference>
<dbReference type="Proteomes" id="UP000825002">
    <property type="component" value="Unassembled WGS sequence"/>
</dbReference>
<dbReference type="InterPro" id="IPR001478">
    <property type="entry name" value="PDZ"/>
</dbReference>
<dbReference type="Pfam" id="PF00617">
    <property type="entry name" value="RasGEF"/>
    <property type="match status" value="1"/>
</dbReference>
<dbReference type="SMART" id="SM00147">
    <property type="entry name" value="RasGEF"/>
    <property type="match status" value="1"/>
</dbReference>
<dbReference type="Gene3D" id="1.10.840.10">
    <property type="entry name" value="Ras guanine-nucleotide exchange factors catalytic domain"/>
    <property type="match status" value="1"/>
</dbReference>
<feature type="compositionally biased region" description="Low complexity" evidence="3">
    <location>
        <begin position="506"/>
        <end position="521"/>
    </location>
</feature>
<evidence type="ECO:0000313" key="8">
    <source>
        <dbReference type="Proteomes" id="UP000825002"/>
    </source>
</evidence>
<dbReference type="SMART" id="SM00229">
    <property type="entry name" value="RasGEFN"/>
    <property type="match status" value="1"/>
</dbReference>
<dbReference type="InterPro" id="IPR008937">
    <property type="entry name" value="Ras-like_GEF"/>
</dbReference>
<dbReference type="PROSITE" id="PS50212">
    <property type="entry name" value="RASGEF_NTER"/>
    <property type="match status" value="1"/>
</dbReference>